<comment type="caution">
    <text evidence="1">The sequence shown here is derived from an EMBL/GenBank/DDBJ whole genome shotgun (WGS) entry which is preliminary data.</text>
</comment>
<evidence type="ECO:0000313" key="2">
    <source>
        <dbReference type="Proteomes" id="UP000215914"/>
    </source>
</evidence>
<proteinExistence type="predicted"/>
<protein>
    <submittedName>
        <fullName evidence="1">Uncharacterized protein</fullName>
    </submittedName>
</protein>
<organism evidence="1 2">
    <name type="scientific">Helianthus annuus</name>
    <name type="common">Common sunflower</name>
    <dbReference type="NCBI Taxonomy" id="4232"/>
    <lineage>
        <taxon>Eukaryota</taxon>
        <taxon>Viridiplantae</taxon>
        <taxon>Streptophyta</taxon>
        <taxon>Embryophyta</taxon>
        <taxon>Tracheophyta</taxon>
        <taxon>Spermatophyta</taxon>
        <taxon>Magnoliopsida</taxon>
        <taxon>eudicotyledons</taxon>
        <taxon>Gunneridae</taxon>
        <taxon>Pentapetalae</taxon>
        <taxon>asterids</taxon>
        <taxon>campanulids</taxon>
        <taxon>Asterales</taxon>
        <taxon>Asteraceae</taxon>
        <taxon>Asteroideae</taxon>
        <taxon>Heliantheae alliance</taxon>
        <taxon>Heliantheae</taxon>
        <taxon>Helianthus</taxon>
    </lineage>
</organism>
<name>A0A9K3I3Z4_HELAN</name>
<reference evidence="1" key="1">
    <citation type="journal article" date="2017" name="Nature">
        <title>The sunflower genome provides insights into oil metabolism, flowering and Asterid evolution.</title>
        <authorList>
            <person name="Badouin H."/>
            <person name="Gouzy J."/>
            <person name="Grassa C.J."/>
            <person name="Murat F."/>
            <person name="Staton S.E."/>
            <person name="Cottret L."/>
            <person name="Lelandais-Briere C."/>
            <person name="Owens G.L."/>
            <person name="Carrere S."/>
            <person name="Mayjonade B."/>
            <person name="Legrand L."/>
            <person name="Gill N."/>
            <person name="Kane N.C."/>
            <person name="Bowers J.E."/>
            <person name="Hubner S."/>
            <person name="Bellec A."/>
            <person name="Berard A."/>
            <person name="Berges H."/>
            <person name="Blanchet N."/>
            <person name="Boniface M.C."/>
            <person name="Brunel D."/>
            <person name="Catrice O."/>
            <person name="Chaidir N."/>
            <person name="Claudel C."/>
            <person name="Donnadieu C."/>
            <person name="Faraut T."/>
            <person name="Fievet G."/>
            <person name="Helmstetter N."/>
            <person name="King M."/>
            <person name="Knapp S.J."/>
            <person name="Lai Z."/>
            <person name="Le Paslier M.C."/>
            <person name="Lippi Y."/>
            <person name="Lorenzon L."/>
            <person name="Mandel J.R."/>
            <person name="Marage G."/>
            <person name="Marchand G."/>
            <person name="Marquand E."/>
            <person name="Bret-Mestries E."/>
            <person name="Morien E."/>
            <person name="Nambeesan S."/>
            <person name="Nguyen T."/>
            <person name="Pegot-Espagnet P."/>
            <person name="Pouilly N."/>
            <person name="Raftis F."/>
            <person name="Sallet E."/>
            <person name="Schiex T."/>
            <person name="Thomas J."/>
            <person name="Vandecasteele C."/>
            <person name="Vares D."/>
            <person name="Vear F."/>
            <person name="Vautrin S."/>
            <person name="Crespi M."/>
            <person name="Mangin B."/>
            <person name="Burke J.M."/>
            <person name="Salse J."/>
            <person name="Munos S."/>
            <person name="Vincourt P."/>
            <person name="Rieseberg L.H."/>
            <person name="Langlade N.B."/>
        </authorList>
    </citation>
    <scope>NUCLEOTIDE SEQUENCE</scope>
    <source>
        <tissue evidence="1">Leaves</tissue>
    </source>
</reference>
<dbReference type="EMBL" id="MNCJ02000324">
    <property type="protein sequence ID" value="KAF5789421.1"/>
    <property type="molecule type" value="Genomic_DNA"/>
</dbReference>
<dbReference type="Gramene" id="mRNA:HanXRQr2_Chr09g0371031">
    <property type="protein sequence ID" value="CDS:HanXRQr2_Chr09g0371031.1"/>
    <property type="gene ID" value="HanXRQr2_Chr09g0371031"/>
</dbReference>
<dbReference type="AlphaFoldDB" id="A0A9K3I3Z4"/>
<accession>A0A9K3I3Z4</accession>
<keyword evidence="2" id="KW-1185">Reference proteome</keyword>
<reference evidence="1" key="2">
    <citation type="submission" date="2020-06" db="EMBL/GenBank/DDBJ databases">
        <title>Helianthus annuus Genome sequencing and assembly Release 2.</title>
        <authorList>
            <person name="Gouzy J."/>
            <person name="Langlade N."/>
            <person name="Munos S."/>
        </authorList>
    </citation>
    <scope>NUCLEOTIDE SEQUENCE</scope>
    <source>
        <tissue evidence="1">Leaves</tissue>
    </source>
</reference>
<sequence>MILSPSFDPFGLYDQTIIFIKNHGFKRFYLFRPISFRVGTHNSHMIYCCIYHL</sequence>
<dbReference type="Proteomes" id="UP000215914">
    <property type="component" value="Unassembled WGS sequence"/>
</dbReference>
<evidence type="ECO:0000313" key="1">
    <source>
        <dbReference type="EMBL" id="KAF5789421.1"/>
    </source>
</evidence>
<gene>
    <name evidence="1" type="ORF">HanXRQr2_Chr09g0371031</name>
</gene>